<comment type="caution">
    <text evidence="2">The sequence shown here is derived from an EMBL/GenBank/DDBJ whole genome shotgun (WGS) entry which is preliminary data.</text>
</comment>
<feature type="transmembrane region" description="Helical" evidence="1">
    <location>
        <begin position="21"/>
        <end position="44"/>
    </location>
</feature>
<keyword evidence="3" id="KW-1185">Reference proteome</keyword>
<name>A0AAX6FAQ4_IRIPA</name>
<keyword evidence="1" id="KW-0812">Transmembrane</keyword>
<keyword evidence="1" id="KW-0472">Membrane</keyword>
<sequence length="51" mass="5913">MGFGFHLVALVDTTFRVRLGLDFWVVILGLVLVYTYFYPSWWAYACCCVSL</sequence>
<keyword evidence="1" id="KW-1133">Transmembrane helix</keyword>
<dbReference type="EMBL" id="JANAVB010030412">
    <property type="protein sequence ID" value="KAJ6813474.1"/>
    <property type="molecule type" value="Genomic_DNA"/>
</dbReference>
<evidence type="ECO:0000313" key="3">
    <source>
        <dbReference type="Proteomes" id="UP001140949"/>
    </source>
</evidence>
<gene>
    <name evidence="2" type="ORF">M6B38_143630</name>
</gene>
<dbReference type="AlphaFoldDB" id="A0AAX6FAQ4"/>
<proteinExistence type="predicted"/>
<reference evidence="2" key="2">
    <citation type="submission" date="2023-04" db="EMBL/GenBank/DDBJ databases">
        <authorList>
            <person name="Bruccoleri R.E."/>
            <person name="Oakeley E.J."/>
            <person name="Faust A.-M."/>
            <person name="Dessus-Babus S."/>
            <person name="Altorfer M."/>
            <person name="Burckhardt D."/>
            <person name="Oertli M."/>
            <person name="Naumann U."/>
            <person name="Petersen F."/>
            <person name="Wong J."/>
        </authorList>
    </citation>
    <scope>NUCLEOTIDE SEQUENCE</scope>
    <source>
        <strain evidence="2">GSM-AAB239-AS_SAM_17_03QT</strain>
        <tissue evidence="2">Leaf</tissue>
    </source>
</reference>
<reference evidence="2" key="1">
    <citation type="journal article" date="2023" name="GigaByte">
        <title>Genome assembly of the bearded iris, Iris pallida Lam.</title>
        <authorList>
            <person name="Bruccoleri R.E."/>
            <person name="Oakeley E.J."/>
            <person name="Faust A.M.E."/>
            <person name="Altorfer M."/>
            <person name="Dessus-Babus S."/>
            <person name="Burckhardt D."/>
            <person name="Oertli M."/>
            <person name="Naumann U."/>
            <person name="Petersen F."/>
            <person name="Wong J."/>
        </authorList>
    </citation>
    <scope>NUCLEOTIDE SEQUENCE</scope>
    <source>
        <strain evidence="2">GSM-AAB239-AS_SAM_17_03QT</strain>
    </source>
</reference>
<evidence type="ECO:0000313" key="2">
    <source>
        <dbReference type="EMBL" id="KAJ6813474.1"/>
    </source>
</evidence>
<organism evidence="2 3">
    <name type="scientific">Iris pallida</name>
    <name type="common">Sweet iris</name>
    <dbReference type="NCBI Taxonomy" id="29817"/>
    <lineage>
        <taxon>Eukaryota</taxon>
        <taxon>Viridiplantae</taxon>
        <taxon>Streptophyta</taxon>
        <taxon>Embryophyta</taxon>
        <taxon>Tracheophyta</taxon>
        <taxon>Spermatophyta</taxon>
        <taxon>Magnoliopsida</taxon>
        <taxon>Liliopsida</taxon>
        <taxon>Asparagales</taxon>
        <taxon>Iridaceae</taxon>
        <taxon>Iridoideae</taxon>
        <taxon>Irideae</taxon>
        <taxon>Iris</taxon>
    </lineage>
</organism>
<evidence type="ECO:0000256" key="1">
    <source>
        <dbReference type="SAM" id="Phobius"/>
    </source>
</evidence>
<protein>
    <submittedName>
        <fullName evidence="2">Uncharacterized protein</fullName>
    </submittedName>
</protein>
<dbReference type="Proteomes" id="UP001140949">
    <property type="component" value="Unassembled WGS sequence"/>
</dbReference>
<accession>A0AAX6FAQ4</accession>